<feature type="coiled-coil region" evidence="7">
    <location>
        <begin position="392"/>
        <end position="433"/>
    </location>
</feature>
<dbReference type="SUPFAM" id="SSF58104">
    <property type="entry name" value="Methyl-accepting chemotaxis protein (MCP) signaling domain"/>
    <property type="match status" value="1"/>
</dbReference>
<protein>
    <submittedName>
        <fullName evidence="12">HAMP domain-containing protein</fullName>
    </submittedName>
</protein>
<keyword evidence="13" id="KW-1185">Reference proteome</keyword>
<keyword evidence="7" id="KW-0175">Coiled coil</keyword>
<feature type="transmembrane region" description="Helical" evidence="9">
    <location>
        <begin position="50"/>
        <end position="75"/>
    </location>
</feature>
<dbReference type="AlphaFoldDB" id="A0A5Q2TN14"/>
<dbReference type="InterPro" id="IPR004089">
    <property type="entry name" value="MCPsignal_dom"/>
</dbReference>
<proteinExistence type="inferred from homology"/>
<feature type="domain" description="HAMP" evidence="11">
    <location>
        <begin position="73"/>
        <end position="127"/>
    </location>
</feature>
<comment type="subcellular location">
    <subcellularLocation>
        <location evidence="1">Cell membrane</location>
    </subcellularLocation>
</comment>
<dbReference type="GO" id="GO:0005886">
    <property type="term" value="C:plasma membrane"/>
    <property type="evidence" value="ECO:0007669"/>
    <property type="project" value="UniProtKB-SubCell"/>
</dbReference>
<accession>A0A5Q2TN14</accession>
<dbReference type="SMART" id="SM00283">
    <property type="entry name" value="MA"/>
    <property type="match status" value="1"/>
</dbReference>
<dbReference type="Pfam" id="PF00672">
    <property type="entry name" value="HAMP"/>
    <property type="match status" value="1"/>
</dbReference>
<keyword evidence="9" id="KW-1133">Transmembrane helix</keyword>
<evidence type="ECO:0000256" key="2">
    <source>
        <dbReference type="ARBA" id="ARBA00022475"/>
    </source>
</evidence>
<dbReference type="EMBL" id="CP045915">
    <property type="protein sequence ID" value="QGH36349.1"/>
    <property type="molecule type" value="Genomic_DNA"/>
</dbReference>
<evidence type="ECO:0000256" key="1">
    <source>
        <dbReference type="ARBA" id="ARBA00004236"/>
    </source>
</evidence>
<keyword evidence="4 6" id="KW-0807">Transducer</keyword>
<dbReference type="PROSITE" id="PS50885">
    <property type="entry name" value="HAMP"/>
    <property type="match status" value="1"/>
</dbReference>
<evidence type="ECO:0000256" key="9">
    <source>
        <dbReference type="SAM" id="Phobius"/>
    </source>
</evidence>
<evidence type="ECO:0000259" key="10">
    <source>
        <dbReference type="PROSITE" id="PS50111"/>
    </source>
</evidence>
<feature type="region of interest" description="Disordered" evidence="8">
    <location>
        <begin position="167"/>
        <end position="205"/>
    </location>
</feature>
<dbReference type="GO" id="GO:0007165">
    <property type="term" value="P:signal transduction"/>
    <property type="evidence" value="ECO:0007669"/>
    <property type="project" value="UniProtKB-KW"/>
</dbReference>
<sequence length="433" mass="47327">MEGKTKKGVSLRIKLVVFTTLLAIITYSTSGFFIYFLQELIRPYIQISELWYVLGTLILGIIWSGILAFAAAGFITKSLNRLKNIAIKVAEGDLNQEIESPKSTDDEIGALTLAFQKMVHHLKTVLTEIEQHATETSQSVHKMKDAASISKQQTVVLGDTIGQISTGAEETSEAIQQTAEAVENSTRLATQVDQKAEDSQGKSNEMVQQLNESKDVISQLLTGIMQLADNQDHALHDVNRLSQKAKEVENVISLVGDISEQTNLLALNASIEASRAGEEGKGFAVVAEEVRKLADQSSNAVQTISNLIQDMQKDVALVVGNMRTQVDETRGEVKKGEQTNEVIDNMSDSVHQVASAIGEISQLVDNQLQEIEATQAKSQNVAAIAEETSTGAEEMRATVEEQADFAENLEELAISLEQQAQNLKIKIEQFKLS</sequence>
<evidence type="ECO:0000256" key="7">
    <source>
        <dbReference type="SAM" id="Coils"/>
    </source>
</evidence>
<dbReference type="PANTHER" id="PTHR32089">
    <property type="entry name" value="METHYL-ACCEPTING CHEMOTAXIS PROTEIN MCPB"/>
    <property type="match status" value="1"/>
</dbReference>
<evidence type="ECO:0000313" key="13">
    <source>
        <dbReference type="Proteomes" id="UP000339690"/>
    </source>
</evidence>
<feature type="domain" description="Methyl-accepting transducer" evidence="10">
    <location>
        <begin position="146"/>
        <end position="382"/>
    </location>
</feature>
<evidence type="ECO:0000256" key="4">
    <source>
        <dbReference type="ARBA" id="ARBA00023224"/>
    </source>
</evidence>
<dbReference type="Proteomes" id="UP000339690">
    <property type="component" value="Chromosome"/>
</dbReference>
<name>A0A5Q2TN14_9BACI</name>
<dbReference type="InterPro" id="IPR003660">
    <property type="entry name" value="HAMP_dom"/>
</dbReference>
<feature type="transmembrane region" description="Helical" evidence="9">
    <location>
        <begin position="15"/>
        <end position="38"/>
    </location>
</feature>
<dbReference type="Gene3D" id="1.10.8.500">
    <property type="entry name" value="HAMP domain in histidine kinase"/>
    <property type="match status" value="1"/>
</dbReference>
<evidence type="ECO:0000256" key="6">
    <source>
        <dbReference type="PROSITE-ProRule" id="PRU00284"/>
    </source>
</evidence>
<dbReference type="CDD" id="cd06225">
    <property type="entry name" value="HAMP"/>
    <property type="match status" value="1"/>
</dbReference>
<evidence type="ECO:0000256" key="8">
    <source>
        <dbReference type="SAM" id="MobiDB-lite"/>
    </source>
</evidence>
<evidence type="ECO:0000313" key="12">
    <source>
        <dbReference type="EMBL" id="QGH36349.1"/>
    </source>
</evidence>
<dbReference type="SMART" id="SM00304">
    <property type="entry name" value="HAMP"/>
    <property type="match status" value="1"/>
</dbReference>
<evidence type="ECO:0000259" key="11">
    <source>
        <dbReference type="PROSITE" id="PS50885"/>
    </source>
</evidence>
<keyword evidence="3 9" id="KW-0472">Membrane</keyword>
<dbReference type="KEGG" id="grc:GI584_20885"/>
<reference evidence="12 13" key="1">
    <citation type="submission" date="2019-11" db="EMBL/GenBank/DDBJ databases">
        <title>Gracilibacillus salitolerans sp. nov., a moderate halophile isolated from a saline soil in northwest China.</title>
        <authorList>
            <person name="Gan L."/>
        </authorList>
    </citation>
    <scope>NUCLEOTIDE SEQUENCE [LARGE SCALE GENOMIC DNA]</scope>
    <source>
        <strain evidence="12 13">SCU50</strain>
    </source>
</reference>
<dbReference type="PANTHER" id="PTHR32089:SF112">
    <property type="entry name" value="LYSOZYME-LIKE PROTEIN-RELATED"/>
    <property type="match status" value="1"/>
</dbReference>
<evidence type="ECO:0000256" key="5">
    <source>
        <dbReference type="ARBA" id="ARBA00029447"/>
    </source>
</evidence>
<feature type="compositionally biased region" description="Polar residues" evidence="8">
    <location>
        <begin position="167"/>
        <end position="193"/>
    </location>
</feature>
<dbReference type="Pfam" id="PF00015">
    <property type="entry name" value="MCPsignal"/>
    <property type="match status" value="1"/>
</dbReference>
<evidence type="ECO:0000256" key="3">
    <source>
        <dbReference type="ARBA" id="ARBA00023136"/>
    </source>
</evidence>
<comment type="similarity">
    <text evidence="5">Belongs to the methyl-accepting chemotaxis (MCP) protein family.</text>
</comment>
<keyword evidence="9" id="KW-0812">Transmembrane</keyword>
<keyword evidence="2" id="KW-1003">Cell membrane</keyword>
<dbReference type="PROSITE" id="PS50111">
    <property type="entry name" value="CHEMOTAXIS_TRANSDUC_2"/>
    <property type="match status" value="1"/>
</dbReference>
<dbReference type="Gene3D" id="1.10.287.950">
    <property type="entry name" value="Methyl-accepting chemotaxis protein"/>
    <property type="match status" value="1"/>
</dbReference>
<gene>
    <name evidence="12" type="ORF">GI584_20885</name>
</gene>
<organism evidence="12 13">
    <name type="scientific">Gracilibacillus salitolerans</name>
    <dbReference type="NCBI Taxonomy" id="2663022"/>
    <lineage>
        <taxon>Bacteria</taxon>
        <taxon>Bacillati</taxon>
        <taxon>Bacillota</taxon>
        <taxon>Bacilli</taxon>
        <taxon>Bacillales</taxon>
        <taxon>Bacillaceae</taxon>
        <taxon>Gracilibacillus</taxon>
    </lineage>
</organism>
<dbReference type="RefSeq" id="WP_153792499.1">
    <property type="nucleotide sequence ID" value="NZ_CP045915.1"/>
</dbReference>